<dbReference type="PANTHER" id="PTHR47019">
    <property type="entry name" value="LIPID II FLIPPASE MURJ"/>
    <property type="match status" value="1"/>
</dbReference>
<comment type="subcellular location">
    <subcellularLocation>
        <location evidence="1 10">Cell membrane</location>
        <topology evidence="1 10">Multi-pass membrane protein</topology>
    </subcellularLocation>
</comment>
<dbReference type="GO" id="GO:0015648">
    <property type="term" value="F:lipid-linked peptidoglycan transporter activity"/>
    <property type="evidence" value="ECO:0007669"/>
    <property type="project" value="UniProtKB-UniRule"/>
</dbReference>
<feature type="transmembrane region" description="Helical" evidence="10">
    <location>
        <begin position="364"/>
        <end position="388"/>
    </location>
</feature>
<gene>
    <name evidence="10" type="primary">murJ</name>
    <name evidence="12" type="ORF">Dthio_PD0994</name>
</gene>
<dbReference type="Pfam" id="PF03023">
    <property type="entry name" value="MurJ"/>
    <property type="match status" value="1"/>
</dbReference>
<evidence type="ECO:0000256" key="10">
    <source>
        <dbReference type="HAMAP-Rule" id="MF_02078"/>
    </source>
</evidence>
<feature type="transmembrane region" description="Helical" evidence="10">
    <location>
        <begin position="140"/>
        <end position="162"/>
    </location>
</feature>
<keyword evidence="3 10" id="KW-0812">Transmembrane</keyword>
<protein>
    <recommendedName>
        <fullName evidence="10">Probable lipid II flippase MurJ</fullName>
    </recommendedName>
</protein>
<evidence type="ECO:0000313" key="12">
    <source>
        <dbReference type="EMBL" id="EFI33658.1"/>
    </source>
</evidence>
<dbReference type="eggNOG" id="COG0728">
    <property type="taxonomic scope" value="Bacteria"/>
</dbReference>
<feature type="transmembrane region" description="Helical" evidence="10">
    <location>
        <begin position="322"/>
        <end position="344"/>
    </location>
</feature>
<comment type="similarity">
    <text evidence="9 10 11">Belongs to the MurJ/MviN family.</text>
</comment>
<keyword evidence="10 11" id="KW-0961">Cell wall biogenesis/degradation</keyword>
<keyword evidence="4 10" id="KW-0133">Cell shape</keyword>
<dbReference type="GO" id="GO:0071555">
    <property type="term" value="P:cell wall organization"/>
    <property type="evidence" value="ECO:0007669"/>
    <property type="project" value="UniProtKB-UniRule"/>
</dbReference>
<dbReference type="HAMAP" id="MF_02078">
    <property type="entry name" value="MurJ_MviN"/>
    <property type="match status" value="1"/>
</dbReference>
<keyword evidence="13" id="KW-1185">Reference proteome</keyword>
<proteinExistence type="inferred from homology"/>
<accession>D6SSJ2</accession>
<evidence type="ECO:0000256" key="4">
    <source>
        <dbReference type="ARBA" id="ARBA00022960"/>
    </source>
</evidence>
<sequence>MSTRESKSPPFSSLARKASVVAGATLVSRIMGFIRDLIIAFTLGAGPMADAFFVAFRIPNLLRRLFAEGSLTMAFVPVFTKIKKESGAQSAFALARSVQIWLLLILGGITLLALFFAAPLTMLVAPGFREDPEIFETTVTLVRICFPYIIFISSVALCMGILNSMNHFMAPALAPALMNITLILSALGAYYSGMSVALALSFGVLASGLIQWLFQYPFLKKSGFGWRGNFSLFDPGVKRIGKLMLPTVFGAAVYQLNILAGTILASFLASGSIAYLYYADRLVQFPLGVFAVAIGTAALPSLSSLAGDRDMQGFKGTLNSSLSLTLFIALPSTAGLIGLSYPLIDVIFGRGAFGDDAVQATSLALVGFAVGLPAFSCVRPLLSAFYALEDTVTPVKIAVISLVLNIALGILLMQHLQHLGLALAASLSSWVNVLLLGLALGRKTGPWLTAGTNLVKMTLASCALLFMLKFVSVTSWMAMALIPVWAVIYFALAWMLKIPDAQILINSLKHKSGQE</sequence>
<feature type="transmembrane region" description="Helical" evidence="10">
    <location>
        <begin position="248"/>
        <end position="277"/>
    </location>
</feature>
<evidence type="ECO:0000256" key="7">
    <source>
        <dbReference type="ARBA" id="ARBA00023136"/>
    </source>
</evidence>
<dbReference type="InterPro" id="IPR004268">
    <property type="entry name" value="MurJ"/>
</dbReference>
<evidence type="ECO:0000256" key="1">
    <source>
        <dbReference type="ARBA" id="ARBA00004651"/>
    </source>
</evidence>
<evidence type="ECO:0000256" key="5">
    <source>
        <dbReference type="ARBA" id="ARBA00022984"/>
    </source>
</evidence>
<keyword evidence="10 11" id="KW-0813">Transport</keyword>
<feature type="transmembrane region" description="Helical" evidence="10">
    <location>
        <begin position="100"/>
        <end position="120"/>
    </location>
</feature>
<dbReference type="UniPathway" id="UPA00219"/>
<dbReference type="RefSeq" id="WP_008871007.1">
    <property type="nucleotide sequence ID" value="NZ_ACJN02000003.1"/>
</dbReference>
<dbReference type="PIRSF" id="PIRSF002869">
    <property type="entry name" value="MviN"/>
    <property type="match status" value="1"/>
</dbReference>
<evidence type="ECO:0000256" key="3">
    <source>
        <dbReference type="ARBA" id="ARBA00022692"/>
    </source>
</evidence>
<dbReference type="GO" id="GO:0005886">
    <property type="term" value="C:plasma membrane"/>
    <property type="evidence" value="ECO:0007669"/>
    <property type="project" value="UniProtKB-SubCell"/>
</dbReference>
<evidence type="ECO:0000256" key="11">
    <source>
        <dbReference type="PIRNR" id="PIRNR002869"/>
    </source>
</evidence>
<dbReference type="GO" id="GO:0008360">
    <property type="term" value="P:regulation of cell shape"/>
    <property type="evidence" value="ECO:0007669"/>
    <property type="project" value="UniProtKB-UniRule"/>
</dbReference>
<keyword evidence="7 10" id="KW-0472">Membrane</keyword>
<evidence type="ECO:0000313" key="13">
    <source>
        <dbReference type="Proteomes" id="UP000005496"/>
    </source>
</evidence>
<dbReference type="Proteomes" id="UP000005496">
    <property type="component" value="Unassembled WGS sequence"/>
</dbReference>
<dbReference type="GO" id="GO:0034204">
    <property type="term" value="P:lipid translocation"/>
    <property type="evidence" value="ECO:0007669"/>
    <property type="project" value="TreeGrafter"/>
</dbReference>
<reference evidence="12" key="1">
    <citation type="submission" date="2010-05" db="EMBL/GenBank/DDBJ databases">
        <title>The draft genome of Desulfonatronospira thiodismutans ASO3-1.</title>
        <authorList>
            <consortium name="US DOE Joint Genome Institute (JGI-PGF)"/>
            <person name="Lucas S."/>
            <person name="Copeland A."/>
            <person name="Lapidus A."/>
            <person name="Cheng J.-F."/>
            <person name="Bruce D."/>
            <person name="Goodwin L."/>
            <person name="Pitluck S."/>
            <person name="Chertkov O."/>
            <person name="Brettin T."/>
            <person name="Detter J.C."/>
            <person name="Han C."/>
            <person name="Land M.L."/>
            <person name="Hauser L."/>
            <person name="Kyrpides N."/>
            <person name="Mikhailova N."/>
            <person name="Muyzer G."/>
            <person name="Woyke T."/>
        </authorList>
    </citation>
    <scope>NUCLEOTIDE SEQUENCE [LARGE SCALE GENOMIC DNA]</scope>
    <source>
        <strain evidence="12">ASO3-1</strain>
    </source>
</reference>
<feature type="transmembrane region" description="Helical" evidence="10">
    <location>
        <begin position="169"/>
        <end position="190"/>
    </location>
</feature>
<name>D6SSJ2_9BACT</name>
<feature type="transmembrane region" description="Helical" evidence="10">
    <location>
        <begin position="196"/>
        <end position="214"/>
    </location>
</feature>
<evidence type="ECO:0000256" key="6">
    <source>
        <dbReference type="ARBA" id="ARBA00022989"/>
    </source>
</evidence>
<feature type="transmembrane region" description="Helical" evidence="10">
    <location>
        <begin position="37"/>
        <end position="55"/>
    </location>
</feature>
<keyword evidence="6 10" id="KW-1133">Transmembrane helix</keyword>
<evidence type="ECO:0000256" key="2">
    <source>
        <dbReference type="ARBA" id="ARBA00022475"/>
    </source>
</evidence>
<evidence type="ECO:0000256" key="9">
    <source>
        <dbReference type="ARBA" id="ARBA00061532"/>
    </source>
</evidence>
<feature type="transmembrane region" description="Helical" evidence="10">
    <location>
        <begin position="476"/>
        <end position="496"/>
    </location>
</feature>
<dbReference type="EMBL" id="ACJN02000003">
    <property type="protein sequence ID" value="EFI33658.1"/>
    <property type="molecule type" value="Genomic_DNA"/>
</dbReference>
<comment type="caution">
    <text evidence="12">The sequence shown here is derived from an EMBL/GenBank/DDBJ whole genome shotgun (WGS) entry which is preliminary data.</text>
</comment>
<comment type="function">
    <text evidence="8 10 11">Involved in peptidoglycan biosynthesis. Transports lipid-linked peptidoglycan precursors from the inner to the outer leaflet of the cytoplasmic membrane.</text>
</comment>
<keyword evidence="2 10" id="KW-1003">Cell membrane</keyword>
<feature type="transmembrane region" description="Helical" evidence="10">
    <location>
        <begin position="395"/>
        <end position="413"/>
    </location>
</feature>
<dbReference type="NCBIfam" id="TIGR01695">
    <property type="entry name" value="murJ_mviN"/>
    <property type="match status" value="1"/>
</dbReference>
<dbReference type="InterPro" id="IPR051050">
    <property type="entry name" value="Lipid_II_flippase_MurJ/MviN"/>
</dbReference>
<dbReference type="PANTHER" id="PTHR47019:SF1">
    <property type="entry name" value="LIPID II FLIPPASE MURJ"/>
    <property type="match status" value="1"/>
</dbReference>
<feature type="transmembrane region" description="Helical" evidence="10">
    <location>
        <begin position="283"/>
        <end position="302"/>
    </location>
</feature>
<dbReference type="PRINTS" id="PR01806">
    <property type="entry name" value="VIRFACTRMVIN"/>
</dbReference>
<dbReference type="GO" id="GO:0009252">
    <property type="term" value="P:peptidoglycan biosynthetic process"/>
    <property type="evidence" value="ECO:0007669"/>
    <property type="project" value="UniProtKB-UniRule"/>
</dbReference>
<feature type="transmembrane region" description="Helical" evidence="10">
    <location>
        <begin position="419"/>
        <end position="441"/>
    </location>
</feature>
<dbReference type="AlphaFoldDB" id="D6SSJ2"/>
<organism evidence="12 13">
    <name type="scientific">Desulfonatronospira thiodismutans ASO3-1</name>
    <dbReference type="NCBI Taxonomy" id="555779"/>
    <lineage>
        <taxon>Bacteria</taxon>
        <taxon>Pseudomonadati</taxon>
        <taxon>Thermodesulfobacteriota</taxon>
        <taxon>Desulfovibrionia</taxon>
        <taxon>Desulfovibrionales</taxon>
        <taxon>Desulfonatronovibrionaceae</taxon>
        <taxon>Desulfonatronospira</taxon>
    </lineage>
</organism>
<dbReference type="CDD" id="cd13123">
    <property type="entry name" value="MATE_MurJ_like"/>
    <property type="match status" value="1"/>
</dbReference>
<keyword evidence="5 10" id="KW-0573">Peptidoglycan synthesis</keyword>
<evidence type="ECO:0000256" key="8">
    <source>
        <dbReference type="ARBA" id="ARBA00060041"/>
    </source>
</evidence>
<comment type="pathway">
    <text evidence="10">Cell wall biogenesis; peptidoglycan biosynthesis.</text>
</comment>